<feature type="site" description="Cleavage; by autolysis" evidence="3">
    <location>
        <begin position="179"/>
        <end position="180"/>
    </location>
</feature>
<evidence type="ECO:0000256" key="1">
    <source>
        <dbReference type="PIRSR" id="PIRSR600246-1"/>
    </source>
</evidence>
<feature type="binding site" evidence="2">
    <location>
        <begin position="208"/>
        <end position="211"/>
    </location>
    <ligand>
        <name>substrate</name>
    </ligand>
</feature>
<dbReference type="AlphaFoldDB" id="A0A6J4NMC2"/>
<dbReference type="GO" id="GO:0008798">
    <property type="term" value="F:beta-aspartyl-peptidase activity"/>
    <property type="evidence" value="ECO:0007669"/>
    <property type="project" value="UniProtKB-EC"/>
</dbReference>
<dbReference type="PANTHER" id="PTHR10188">
    <property type="entry name" value="L-ASPARAGINASE"/>
    <property type="match status" value="1"/>
</dbReference>
<dbReference type="InterPro" id="IPR000246">
    <property type="entry name" value="Peptidase_T2"/>
</dbReference>
<dbReference type="EMBL" id="CADCTY010001808">
    <property type="protein sequence ID" value="CAA9387938.1"/>
    <property type="molecule type" value="Genomic_DNA"/>
</dbReference>
<dbReference type="SUPFAM" id="SSF56235">
    <property type="entry name" value="N-terminal nucleophile aminohydrolases (Ntn hydrolases)"/>
    <property type="match status" value="1"/>
</dbReference>
<proteinExistence type="predicted"/>
<dbReference type="Gene3D" id="3.60.20.30">
    <property type="entry name" value="(Glycosyl)asparaginase"/>
    <property type="match status" value="1"/>
</dbReference>
<dbReference type="PANTHER" id="PTHR10188:SF6">
    <property type="entry name" value="N(4)-(BETA-N-ACETYLGLUCOSAMINYL)-L-ASPARAGINASE"/>
    <property type="match status" value="1"/>
</dbReference>
<name>A0A6J4NMC2_9CYAN</name>
<dbReference type="EC" id="3.4.19.5" evidence="4"/>
<feature type="binding site" evidence="2">
    <location>
        <begin position="229"/>
        <end position="232"/>
    </location>
    <ligand>
        <name>substrate</name>
    </ligand>
</feature>
<sequence>MTAERVQPKLIIHGGAGSSLKGKGGAESVRKSLYRVIDEVYELLLSGAAASAAVIHGCQMLEDDPRFNAGTGSVLQSDGQIRMSAALMDGASQSFSGVINVSRVQNPIHLAKALQTSHDRVLSDVGAAELLRELELPAYDPLTEIRLQEWIQERQGNFSREMAGVVAERELVEDTSRRGTIGVVVLDNQGRMAVGTSTGGKGFERIGRVSDSAMPAGNYATAHAAVSCTGIGEDIIDECLAARIVVRVDDGQPLVGAFERSFREAHKHQRDLGAIGLDATGAIAWGKTSEVLLAAYHNGERVGDTLDWDDGTLVGGLSECSANHL</sequence>
<keyword evidence="4" id="KW-0378">Hydrolase</keyword>
<dbReference type="GO" id="GO:0016811">
    <property type="term" value="F:hydrolase activity, acting on carbon-nitrogen (but not peptide) bonds, in linear amides"/>
    <property type="evidence" value="ECO:0007669"/>
    <property type="project" value="UniProtKB-ARBA"/>
</dbReference>
<reference evidence="4" key="1">
    <citation type="submission" date="2020-02" db="EMBL/GenBank/DDBJ databases">
        <authorList>
            <person name="Meier V. D."/>
        </authorList>
    </citation>
    <scope>NUCLEOTIDE SEQUENCE</scope>
    <source>
        <strain evidence="4">AVDCRST_MAG94</strain>
    </source>
</reference>
<accession>A0A6J4NMC2</accession>
<evidence type="ECO:0000313" key="4">
    <source>
        <dbReference type="EMBL" id="CAA9387938.1"/>
    </source>
</evidence>
<evidence type="ECO:0000256" key="3">
    <source>
        <dbReference type="PIRSR" id="PIRSR600246-3"/>
    </source>
</evidence>
<dbReference type="GO" id="GO:0004177">
    <property type="term" value="F:aminopeptidase activity"/>
    <property type="evidence" value="ECO:0007669"/>
    <property type="project" value="UniProtKB-KW"/>
</dbReference>
<organism evidence="4">
    <name type="scientific">uncultured Leptolyngbya sp</name>
    <dbReference type="NCBI Taxonomy" id="332963"/>
    <lineage>
        <taxon>Bacteria</taxon>
        <taxon>Bacillati</taxon>
        <taxon>Cyanobacteriota</taxon>
        <taxon>Cyanophyceae</taxon>
        <taxon>Leptolyngbyales</taxon>
        <taxon>Leptolyngbyaceae</taxon>
        <taxon>Leptolyngbya group</taxon>
        <taxon>Leptolyngbya</taxon>
        <taxon>environmental samples</taxon>
    </lineage>
</organism>
<dbReference type="CDD" id="cd14949">
    <property type="entry name" value="Asparaginase_2_like_3"/>
    <property type="match status" value="1"/>
</dbReference>
<dbReference type="InterPro" id="IPR029055">
    <property type="entry name" value="Ntn_hydrolases_N"/>
</dbReference>
<evidence type="ECO:0000256" key="2">
    <source>
        <dbReference type="PIRSR" id="PIRSR600246-2"/>
    </source>
</evidence>
<protein>
    <submittedName>
        <fullName evidence="4">Isoaspartyl aminopeptidase @ Asp-X dipeptidase</fullName>
        <ecNumber evidence="4">3.4.19.5</ecNumber>
    </submittedName>
</protein>
<feature type="active site" description="Nucleophile" evidence="1">
    <location>
        <position position="180"/>
    </location>
</feature>
<gene>
    <name evidence="4" type="ORF">AVDCRST_MAG94-5236</name>
</gene>
<dbReference type="Pfam" id="PF01112">
    <property type="entry name" value="Asparaginase_2"/>
    <property type="match status" value="1"/>
</dbReference>
<keyword evidence="4" id="KW-0645">Protease</keyword>
<keyword evidence="4" id="KW-0031">Aminopeptidase</keyword>